<accession>A0A9D4FHS5</accession>
<name>A0A9D4FHS5_DREPO</name>
<evidence type="ECO:0000313" key="1">
    <source>
        <dbReference type="EMBL" id="KAH3799015.1"/>
    </source>
</evidence>
<dbReference type="EMBL" id="JAIWYP010000007">
    <property type="protein sequence ID" value="KAH3799015.1"/>
    <property type="molecule type" value="Genomic_DNA"/>
</dbReference>
<dbReference type="AlphaFoldDB" id="A0A9D4FHS5"/>
<reference evidence="1" key="1">
    <citation type="journal article" date="2019" name="bioRxiv">
        <title>The Genome of the Zebra Mussel, Dreissena polymorpha: A Resource for Invasive Species Research.</title>
        <authorList>
            <person name="McCartney M.A."/>
            <person name="Auch B."/>
            <person name="Kono T."/>
            <person name="Mallez S."/>
            <person name="Zhang Y."/>
            <person name="Obille A."/>
            <person name="Becker A."/>
            <person name="Abrahante J.E."/>
            <person name="Garbe J."/>
            <person name="Badalamenti J.P."/>
            <person name="Herman A."/>
            <person name="Mangelson H."/>
            <person name="Liachko I."/>
            <person name="Sullivan S."/>
            <person name="Sone E.D."/>
            <person name="Koren S."/>
            <person name="Silverstein K.A.T."/>
            <person name="Beckman K.B."/>
            <person name="Gohl D.M."/>
        </authorList>
    </citation>
    <scope>NUCLEOTIDE SEQUENCE</scope>
    <source>
        <strain evidence="1">Duluth1</strain>
        <tissue evidence="1">Whole animal</tissue>
    </source>
</reference>
<protein>
    <submittedName>
        <fullName evidence="1">Uncharacterized protein</fullName>
    </submittedName>
</protein>
<organism evidence="1 2">
    <name type="scientific">Dreissena polymorpha</name>
    <name type="common">Zebra mussel</name>
    <name type="synonym">Mytilus polymorpha</name>
    <dbReference type="NCBI Taxonomy" id="45954"/>
    <lineage>
        <taxon>Eukaryota</taxon>
        <taxon>Metazoa</taxon>
        <taxon>Spiralia</taxon>
        <taxon>Lophotrochozoa</taxon>
        <taxon>Mollusca</taxon>
        <taxon>Bivalvia</taxon>
        <taxon>Autobranchia</taxon>
        <taxon>Heteroconchia</taxon>
        <taxon>Euheterodonta</taxon>
        <taxon>Imparidentia</taxon>
        <taxon>Neoheterodontei</taxon>
        <taxon>Myida</taxon>
        <taxon>Dreissenoidea</taxon>
        <taxon>Dreissenidae</taxon>
        <taxon>Dreissena</taxon>
    </lineage>
</organism>
<comment type="caution">
    <text evidence="1">The sequence shown here is derived from an EMBL/GenBank/DDBJ whole genome shotgun (WGS) entry which is preliminary data.</text>
</comment>
<proteinExistence type="predicted"/>
<dbReference type="Proteomes" id="UP000828390">
    <property type="component" value="Unassembled WGS sequence"/>
</dbReference>
<reference evidence="1" key="2">
    <citation type="submission" date="2020-11" db="EMBL/GenBank/DDBJ databases">
        <authorList>
            <person name="McCartney M.A."/>
            <person name="Auch B."/>
            <person name="Kono T."/>
            <person name="Mallez S."/>
            <person name="Becker A."/>
            <person name="Gohl D.M."/>
            <person name="Silverstein K.A.T."/>
            <person name="Koren S."/>
            <person name="Bechman K.B."/>
            <person name="Herman A."/>
            <person name="Abrahante J.E."/>
            <person name="Garbe J."/>
        </authorList>
    </citation>
    <scope>NUCLEOTIDE SEQUENCE</scope>
    <source>
        <strain evidence="1">Duluth1</strain>
        <tissue evidence="1">Whole animal</tissue>
    </source>
</reference>
<keyword evidence="2" id="KW-1185">Reference proteome</keyword>
<evidence type="ECO:0000313" key="2">
    <source>
        <dbReference type="Proteomes" id="UP000828390"/>
    </source>
</evidence>
<sequence>MDLIKRSEPVSCVMERNQVMASAKVVGSIPEPGCLVDECEWGDGVESALVVCEWISARNSELTAFDSNFHLDRSCKVTKVSSIDVR</sequence>
<gene>
    <name evidence="1" type="ORF">DPMN_152619</name>
</gene>